<evidence type="ECO:0000256" key="1">
    <source>
        <dbReference type="SAM" id="MobiDB-lite"/>
    </source>
</evidence>
<proteinExistence type="predicted"/>
<evidence type="ECO:0000313" key="2">
    <source>
        <dbReference type="EMBL" id="VDP20828.1"/>
    </source>
</evidence>
<name>A0A183I642_9BILA</name>
<gene>
    <name evidence="2" type="ORF">OFLC_LOCUS15203</name>
</gene>
<dbReference type="STRING" id="387005.A0A183I642"/>
<reference evidence="4" key="1">
    <citation type="submission" date="2016-06" db="UniProtKB">
        <authorList>
            <consortium name="WormBaseParasite"/>
        </authorList>
    </citation>
    <scope>IDENTIFICATION</scope>
</reference>
<accession>A0A183I642</accession>
<reference evidence="2 3" key="2">
    <citation type="submission" date="2018-11" db="EMBL/GenBank/DDBJ databases">
        <authorList>
            <consortium name="Pathogen Informatics"/>
        </authorList>
    </citation>
    <scope>NUCLEOTIDE SEQUENCE [LARGE SCALE GENOMIC DNA]</scope>
</reference>
<dbReference type="EMBL" id="UZAJ01041758">
    <property type="protein sequence ID" value="VDP20828.1"/>
    <property type="molecule type" value="Genomic_DNA"/>
</dbReference>
<evidence type="ECO:0000313" key="4">
    <source>
        <dbReference type="WBParaSite" id="OFLC_0001521501-mRNA-1"/>
    </source>
</evidence>
<evidence type="ECO:0000313" key="3">
    <source>
        <dbReference type="Proteomes" id="UP000267606"/>
    </source>
</evidence>
<feature type="region of interest" description="Disordered" evidence="1">
    <location>
        <begin position="143"/>
        <end position="167"/>
    </location>
</feature>
<protein>
    <submittedName>
        <fullName evidence="4">Shugoshin_C domain-containing protein</fullName>
    </submittedName>
</protein>
<dbReference type="Proteomes" id="UP000267606">
    <property type="component" value="Unassembled WGS sequence"/>
</dbReference>
<dbReference type="WBParaSite" id="OFLC_0001521501-mRNA-1">
    <property type="protein sequence ID" value="OFLC_0001521501-mRNA-1"/>
    <property type="gene ID" value="OFLC_0001521501"/>
</dbReference>
<organism evidence="4">
    <name type="scientific">Onchocerca flexuosa</name>
    <dbReference type="NCBI Taxonomy" id="387005"/>
    <lineage>
        <taxon>Eukaryota</taxon>
        <taxon>Metazoa</taxon>
        <taxon>Ecdysozoa</taxon>
        <taxon>Nematoda</taxon>
        <taxon>Chromadorea</taxon>
        <taxon>Rhabditida</taxon>
        <taxon>Spirurina</taxon>
        <taxon>Spiruromorpha</taxon>
        <taxon>Filarioidea</taxon>
        <taxon>Onchocercidae</taxon>
        <taxon>Onchocerca</taxon>
    </lineage>
</organism>
<keyword evidence="3" id="KW-1185">Reference proteome</keyword>
<sequence>MDSKNNVKITKKVPYDAAVPKSKSNSTIVPAAKIQFVRPASASAANLSMKVKCDKSKEKSSAKSLDIMEKANCIQIPAASETRIYANNLNENDVFFDAAEEIEVASHSSSDPDDSSKRNRTFIVEEKESGDLRLASGIVRNCGSRLPTPVPRGPSGSRIPIPVHKRK</sequence>
<dbReference type="AlphaFoldDB" id="A0A183I642"/>